<reference evidence="1 2" key="1">
    <citation type="journal article" date="2014" name="BMC Genomics">
        <title>Adaptive genomic structural variation in the grape powdery mildew pathogen, Erysiphe necator.</title>
        <authorList>
            <person name="Jones L."/>
            <person name="Riaz S."/>
            <person name="Morales-Cruz A."/>
            <person name="Amrine K.C."/>
            <person name="McGuire B."/>
            <person name="Gubler W.D."/>
            <person name="Walker M.A."/>
            <person name="Cantu D."/>
        </authorList>
    </citation>
    <scope>NUCLEOTIDE SEQUENCE [LARGE SCALE GENOMIC DNA]</scope>
    <source>
        <strain evidence="2">c</strain>
    </source>
</reference>
<sequence length="266" mass="29893">MNSTAATNYDDEFPCLEVIENQSDNHKISENTKSTKNEGSKFQLMEKVKGHLDIANPYLQEIEKDNPGVGADFMALLAEGASRLMLGQRVYYKIENGPKSNSNNSMNSWASKAAGTAIGETISLKKQVLKGNPSRGQNRKDRRIIIRLDLNHEARKSNPFQLRQTIQNLVPDKNLVSDVWKVPYGVAILAPTPAKAATLMQYKKEIENRFGNSVVERQEAWTTFVVEPIPKKIRGLEGLLDPMNGTLLEELGHIRDIMPIRYIGWT</sequence>
<dbReference type="Proteomes" id="UP000030854">
    <property type="component" value="Unassembled WGS sequence"/>
</dbReference>
<name>A0A0B1P3L9_UNCNE</name>
<comment type="caution">
    <text evidence="1">The sequence shown here is derived from an EMBL/GenBank/DDBJ whole genome shotgun (WGS) entry which is preliminary data.</text>
</comment>
<protein>
    <submittedName>
        <fullName evidence="1">Uncharacterized protein</fullName>
    </submittedName>
</protein>
<dbReference type="EMBL" id="JNVN01001779">
    <property type="protein sequence ID" value="KHJ32858.1"/>
    <property type="molecule type" value="Genomic_DNA"/>
</dbReference>
<evidence type="ECO:0000313" key="2">
    <source>
        <dbReference type="Proteomes" id="UP000030854"/>
    </source>
</evidence>
<evidence type="ECO:0000313" key="1">
    <source>
        <dbReference type="EMBL" id="KHJ32858.1"/>
    </source>
</evidence>
<gene>
    <name evidence="1" type="ORF">EV44_g4159</name>
</gene>
<keyword evidence="2" id="KW-1185">Reference proteome</keyword>
<accession>A0A0B1P3L9</accession>
<dbReference type="AlphaFoldDB" id="A0A0B1P3L9"/>
<dbReference type="HOGENOM" id="CLU_036943_0_0_1"/>
<organism evidence="1 2">
    <name type="scientific">Uncinula necator</name>
    <name type="common">Grape powdery mildew</name>
    <dbReference type="NCBI Taxonomy" id="52586"/>
    <lineage>
        <taxon>Eukaryota</taxon>
        <taxon>Fungi</taxon>
        <taxon>Dikarya</taxon>
        <taxon>Ascomycota</taxon>
        <taxon>Pezizomycotina</taxon>
        <taxon>Leotiomycetes</taxon>
        <taxon>Erysiphales</taxon>
        <taxon>Erysiphaceae</taxon>
        <taxon>Erysiphe</taxon>
    </lineage>
</organism>
<proteinExistence type="predicted"/>